<evidence type="ECO:0000256" key="1">
    <source>
        <dbReference type="SAM" id="Coils"/>
    </source>
</evidence>
<sequence length="92" mass="11232">MKDAIDIHYLRARVQELEEKVEQLRLSRRVLMNLIEKIEKDKTGFLSRLEKENRKLHQDNYRYAQWLLHKNRQIVELESKLQDDTPRNSSNK</sequence>
<protein>
    <recommendedName>
        <fullName evidence="4">Translation initiation factor 2</fullName>
    </recommendedName>
</protein>
<dbReference type="OrthoDB" id="1683221at2"/>
<dbReference type="AlphaFoldDB" id="A0A4Y7RV49"/>
<evidence type="ECO:0000313" key="3">
    <source>
        <dbReference type="Proteomes" id="UP000297597"/>
    </source>
</evidence>
<dbReference type="EMBL" id="QFFZ01000006">
    <property type="protein sequence ID" value="TEB12609.1"/>
    <property type="molecule type" value="Genomic_DNA"/>
</dbReference>
<dbReference type="RefSeq" id="WP_134212814.1">
    <property type="nucleotide sequence ID" value="NZ_QFFZ01000006.1"/>
</dbReference>
<keyword evidence="1" id="KW-0175">Coiled coil</keyword>
<organism evidence="2 3">
    <name type="scientific">Pelotomaculum propionicicum</name>
    <dbReference type="NCBI Taxonomy" id="258475"/>
    <lineage>
        <taxon>Bacteria</taxon>
        <taxon>Bacillati</taxon>
        <taxon>Bacillota</taxon>
        <taxon>Clostridia</taxon>
        <taxon>Eubacteriales</taxon>
        <taxon>Desulfotomaculaceae</taxon>
        <taxon>Pelotomaculum</taxon>
    </lineage>
</organism>
<comment type="caution">
    <text evidence="2">The sequence shown here is derived from an EMBL/GenBank/DDBJ whole genome shotgun (WGS) entry which is preliminary data.</text>
</comment>
<name>A0A4Y7RV49_9FIRM</name>
<proteinExistence type="predicted"/>
<feature type="coiled-coil region" evidence="1">
    <location>
        <begin position="7"/>
        <end position="41"/>
    </location>
</feature>
<reference evidence="2 3" key="1">
    <citation type="journal article" date="2018" name="Environ. Microbiol.">
        <title>Novel energy conservation strategies and behaviour of Pelotomaculum schinkii driving syntrophic propionate catabolism.</title>
        <authorList>
            <person name="Hidalgo-Ahumada C.A.P."/>
            <person name="Nobu M.K."/>
            <person name="Narihiro T."/>
            <person name="Tamaki H."/>
            <person name="Liu W.T."/>
            <person name="Kamagata Y."/>
            <person name="Stams A.J.M."/>
            <person name="Imachi H."/>
            <person name="Sousa D.Z."/>
        </authorList>
    </citation>
    <scope>NUCLEOTIDE SEQUENCE [LARGE SCALE GENOMIC DNA]</scope>
    <source>
        <strain evidence="2 3">MGP</strain>
    </source>
</reference>
<dbReference type="Proteomes" id="UP000297597">
    <property type="component" value="Unassembled WGS sequence"/>
</dbReference>
<keyword evidence="3" id="KW-1185">Reference proteome</keyword>
<accession>A0A4Y7RV49</accession>
<evidence type="ECO:0008006" key="4">
    <source>
        <dbReference type="Google" id="ProtNLM"/>
    </source>
</evidence>
<gene>
    <name evidence="2" type="ORF">Pmgp_00940</name>
</gene>
<evidence type="ECO:0000313" key="2">
    <source>
        <dbReference type="EMBL" id="TEB12609.1"/>
    </source>
</evidence>